<evidence type="ECO:0000256" key="2">
    <source>
        <dbReference type="ARBA" id="ARBA00004316"/>
    </source>
</evidence>
<dbReference type="Gene3D" id="1.20.58.530">
    <property type="match status" value="1"/>
</dbReference>
<dbReference type="GO" id="GO:0007601">
    <property type="term" value="P:visual perception"/>
    <property type="evidence" value="ECO:0007669"/>
    <property type="project" value="UniProtKB-KW"/>
</dbReference>
<evidence type="ECO:0000256" key="14">
    <source>
        <dbReference type="ARBA" id="ARBA00023175"/>
    </source>
</evidence>
<feature type="domain" description="Myosin motor" evidence="23">
    <location>
        <begin position="328"/>
        <end position="1028"/>
    </location>
</feature>
<evidence type="ECO:0000256" key="17">
    <source>
        <dbReference type="ARBA" id="ARBA00023273"/>
    </source>
</evidence>
<keyword evidence="5" id="KW-0963">Cytoplasm</keyword>
<dbReference type="GO" id="GO:0003779">
    <property type="term" value="F:actin binding"/>
    <property type="evidence" value="ECO:0007669"/>
    <property type="project" value="UniProtKB-KW"/>
</dbReference>
<dbReference type="PANTHER" id="PTHR46256:SF2">
    <property type="entry name" value="NEITHER INACTIVATION NOR AFTERPOTENTIAL PROTEIN C"/>
    <property type="match status" value="1"/>
</dbReference>
<evidence type="ECO:0000256" key="6">
    <source>
        <dbReference type="ARBA" id="ARBA00022527"/>
    </source>
</evidence>
<dbReference type="PROSITE" id="PS51456">
    <property type="entry name" value="MYOSIN_MOTOR"/>
    <property type="match status" value="1"/>
</dbReference>
<dbReference type="OrthoDB" id="6108017at2759"/>
<dbReference type="GO" id="GO:0016459">
    <property type="term" value="C:myosin complex"/>
    <property type="evidence" value="ECO:0007669"/>
    <property type="project" value="UniProtKB-KW"/>
</dbReference>
<dbReference type="InterPro" id="IPR000048">
    <property type="entry name" value="IQ_motif_EF-hand-BS"/>
</dbReference>
<dbReference type="InterPro" id="IPR001609">
    <property type="entry name" value="Myosin_head_motor_dom-like"/>
</dbReference>
<dbReference type="GO" id="GO:0005737">
    <property type="term" value="C:cytoplasm"/>
    <property type="evidence" value="ECO:0007669"/>
    <property type="project" value="UniProtKB-ARBA"/>
</dbReference>
<comment type="caution">
    <text evidence="21">Lacks conserved residue(s) required for the propagation of feature annotation.</text>
</comment>
<reference evidence="24" key="2">
    <citation type="submission" date="2022-10" db="EMBL/GenBank/DDBJ databases">
        <authorList>
            <consortium name="ENA_rothamsted_submissions"/>
            <consortium name="culmorum"/>
            <person name="King R."/>
        </authorList>
    </citation>
    <scope>NUCLEOTIDE SEQUENCE</scope>
</reference>
<dbReference type="Gene3D" id="1.20.5.190">
    <property type="match status" value="1"/>
</dbReference>
<evidence type="ECO:0000256" key="20">
    <source>
        <dbReference type="ARBA" id="ARBA00048679"/>
    </source>
</evidence>
<evidence type="ECO:0000256" key="9">
    <source>
        <dbReference type="ARBA" id="ARBA00022737"/>
    </source>
</evidence>
<dbReference type="InterPro" id="IPR008266">
    <property type="entry name" value="Tyr_kinase_AS"/>
</dbReference>
<comment type="similarity">
    <text evidence="21">Belongs to the TRAFAC class myosin-kinesin ATPase superfamily. Myosin family.</text>
</comment>
<evidence type="ECO:0000259" key="22">
    <source>
        <dbReference type="PROSITE" id="PS50011"/>
    </source>
</evidence>
<protein>
    <recommendedName>
        <fullName evidence="4">non-specific serine/threonine protein kinase</fullName>
        <ecNumber evidence="4">2.7.11.1</ecNumber>
    </recommendedName>
</protein>
<dbReference type="GO" id="GO:0030832">
    <property type="term" value="P:regulation of actin filament length"/>
    <property type="evidence" value="ECO:0007669"/>
    <property type="project" value="TreeGrafter"/>
</dbReference>
<keyword evidence="18" id="KW-0844">Vision</keyword>
<evidence type="ECO:0000256" key="19">
    <source>
        <dbReference type="ARBA" id="ARBA00047899"/>
    </source>
</evidence>
<dbReference type="Proteomes" id="UP001153737">
    <property type="component" value="Chromosome 7"/>
</dbReference>
<dbReference type="GO" id="GO:0004713">
    <property type="term" value="F:protein tyrosine kinase activity"/>
    <property type="evidence" value="ECO:0007669"/>
    <property type="project" value="InterPro"/>
</dbReference>
<dbReference type="GO" id="GO:0004674">
    <property type="term" value="F:protein serine/threonine kinase activity"/>
    <property type="evidence" value="ECO:0007669"/>
    <property type="project" value="UniProtKB-KW"/>
</dbReference>
<dbReference type="Pfam" id="PF00612">
    <property type="entry name" value="IQ"/>
    <property type="match status" value="1"/>
</dbReference>
<dbReference type="PROSITE" id="PS50011">
    <property type="entry name" value="PROTEIN_KINASE_DOM"/>
    <property type="match status" value="1"/>
</dbReference>
<evidence type="ECO:0000313" key="25">
    <source>
        <dbReference type="Proteomes" id="UP001153737"/>
    </source>
</evidence>
<gene>
    <name evidence="24" type="ORF">PHAECO_LOCUS10952</name>
</gene>
<keyword evidence="25" id="KW-1185">Reference proteome</keyword>
<evidence type="ECO:0000256" key="10">
    <source>
        <dbReference type="ARBA" id="ARBA00022741"/>
    </source>
</evidence>
<dbReference type="GO" id="GO:0042995">
    <property type="term" value="C:cell projection"/>
    <property type="evidence" value="ECO:0007669"/>
    <property type="project" value="UniProtKB-SubCell"/>
</dbReference>
<keyword evidence="13 21" id="KW-0518">Myosin</keyword>
<evidence type="ECO:0000256" key="1">
    <source>
        <dbReference type="ARBA" id="ARBA00004245"/>
    </source>
</evidence>
<comment type="subcellular location">
    <subcellularLocation>
        <location evidence="2">Cell projection</location>
    </subcellularLocation>
    <subcellularLocation>
        <location evidence="1">Cytoplasm</location>
        <location evidence="1">Cytoskeleton</location>
    </subcellularLocation>
</comment>
<evidence type="ECO:0000256" key="8">
    <source>
        <dbReference type="ARBA" id="ARBA00022679"/>
    </source>
</evidence>
<accession>A0A9P0DWK4</accession>
<keyword evidence="6" id="KW-0723">Serine/threonine-protein kinase</keyword>
<keyword evidence="12 21" id="KW-0067">ATP-binding</keyword>
<evidence type="ECO:0000256" key="7">
    <source>
        <dbReference type="ARBA" id="ARBA00022606"/>
    </source>
</evidence>
<dbReference type="Gene3D" id="3.40.850.10">
    <property type="entry name" value="Kinesin motor domain"/>
    <property type="match status" value="1"/>
</dbReference>
<dbReference type="Gene3D" id="1.20.120.720">
    <property type="entry name" value="Myosin VI head, motor domain, U50 subdomain"/>
    <property type="match status" value="1"/>
</dbReference>
<keyword evidence="14 21" id="KW-0505">Motor protein</keyword>
<dbReference type="InterPro" id="IPR036961">
    <property type="entry name" value="Kinesin_motor_dom_sf"/>
</dbReference>
<evidence type="ECO:0000256" key="5">
    <source>
        <dbReference type="ARBA" id="ARBA00022490"/>
    </source>
</evidence>
<evidence type="ECO:0000256" key="4">
    <source>
        <dbReference type="ARBA" id="ARBA00012513"/>
    </source>
</evidence>
<dbReference type="Gene3D" id="1.10.10.820">
    <property type="match status" value="1"/>
</dbReference>
<dbReference type="Pfam" id="PF00069">
    <property type="entry name" value="Pkinase"/>
    <property type="match status" value="1"/>
</dbReference>
<dbReference type="PRINTS" id="PR00193">
    <property type="entry name" value="MYOSINHEAVY"/>
</dbReference>
<keyword evidence="15 21" id="KW-0009">Actin-binding</keyword>
<evidence type="ECO:0000256" key="18">
    <source>
        <dbReference type="ARBA" id="ARBA00023305"/>
    </source>
</evidence>
<dbReference type="EC" id="2.7.11.1" evidence="4"/>
<proteinExistence type="inferred from homology"/>
<dbReference type="InterPro" id="IPR027417">
    <property type="entry name" value="P-loop_NTPase"/>
</dbReference>
<comment type="similarity">
    <text evidence="3">In the C-terminal section; belongs to the TRAFAC class myosin-kinesin ATPase superfamily. Myosin family.</text>
</comment>
<dbReference type="InterPro" id="IPR000719">
    <property type="entry name" value="Prot_kinase_dom"/>
</dbReference>
<organism evidence="24 25">
    <name type="scientific">Phaedon cochleariae</name>
    <name type="common">Mustard beetle</name>
    <dbReference type="NCBI Taxonomy" id="80249"/>
    <lineage>
        <taxon>Eukaryota</taxon>
        <taxon>Metazoa</taxon>
        <taxon>Ecdysozoa</taxon>
        <taxon>Arthropoda</taxon>
        <taxon>Hexapoda</taxon>
        <taxon>Insecta</taxon>
        <taxon>Pterygota</taxon>
        <taxon>Neoptera</taxon>
        <taxon>Endopterygota</taxon>
        <taxon>Coleoptera</taxon>
        <taxon>Polyphaga</taxon>
        <taxon>Cucujiformia</taxon>
        <taxon>Chrysomeloidea</taxon>
        <taxon>Chrysomelidae</taxon>
        <taxon>Chrysomelinae</taxon>
        <taxon>Chrysomelini</taxon>
        <taxon>Phaedon</taxon>
    </lineage>
</organism>
<dbReference type="PROSITE" id="PS50096">
    <property type="entry name" value="IQ"/>
    <property type="match status" value="1"/>
</dbReference>
<dbReference type="GO" id="GO:0000146">
    <property type="term" value="F:microfilament motor activity"/>
    <property type="evidence" value="ECO:0007669"/>
    <property type="project" value="TreeGrafter"/>
</dbReference>
<dbReference type="Pfam" id="PF00063">
    <property type="entry name" value="Myosin_head"/>
    <property type="match status" value="1"/>
</dbReference>
<dbReference type="PANTHER" id="PTHR46256">
    <property type="entry name" value="AGAP011099-PA"/>
    <property type="match status" value="1"/>
</dbReference>
<dbReference type="GO" id="GO:0005524">
    <property type="term" value="F:ATP binding"/>
    <property type="evidence" value="ECO:0007669"/>
    <property type="project" value="UniProtKB-UniRule"/>
</dbReference>
<evidence type="ECO:0000256" key="11">
    <source>
        <dbReference type="ARBA" id="ARBA00022777"/>
    </source>
</evidence>
<evidence type="ECO:0000259" key="23">
    <source>
        <dbReference type="PROSITE" id="PS51456"/>
    </source>
</evidence>
<evidence type="ECO:0000256" key="3">
    <source>
        <dbReference type="ARBA" id="ARBA00006998"/>
    </source>
</evidence>
<keyword evidence="9" id="KW-0677">Repeat</keyword>
<dbReference type="SMART" id="SM00242">
    <property type="entry name" value="MYSc"/>
    <property type="match status" value="1"/>
</dbReference>
<dbReference type="SUPFAM" id="SSF52540">
    <property type="entry name" value="P-loop containing nucleoside triphosphate hydrolases"/>
    <property type="match status" value="1"/>
</dbReference>
<dbReference type="EMBL" id="OU896713">
    <property type="protein sequence ID" value="CAH1176110.1"/>
    <property type="molecule type" value="Genomic_DNA"/>
</dbReference>
<keyword evidence="10 21" id="KW-0547">Nucleotide-binding</keyword>
<evidence type="ECO:0000256" key="13">
    <source>
        <dbReference type="ARBA" id="ARBA00023123"/>
    </source>
</evidence>
<dbReference type="InterPro" id="IPR011009">
    <property type="entry name" value="Kinase-like_dom_sf"/>
</dbReference>
<feature type="domain" description="Protein kinase" evidence="22">
    <location>
        <begin position="15"/>
        <end position="277"/>
    </location>
</feature>
<dbReference type="InterPro" id="IPR052409">
    <property type="entry name" value="Myosin-III_kinase_activity"/>
</dbReference>
<evidence type="ECO:0000256" key="21">
    <source>
        <dbReference type="PROSITE-ProRule" id="PRU00782"/>
    </source>
</evidence>
<dbReference type="PROSITE" id="PS00109">
    <property type="entry name" value="PROTEIN_KINASE_TYR"/>
    <property type="match status" value="1"/>
</dbReference>
<name>A0A9P0DWK4_PHACE</name>
<keyword evidence="16" id="KW-0206">Cytoskeleton</keyword>
<keyword evidence="17" id="KW-0966">Cell projection</keyword>
<keyword evidence="7" id="KW-0716">Sensory transduction</keyword>
<keyword evidence="8" id="KW-0808">Transferase</keyword>
<comment type="catalytic activity">
    <reaction evidence="20">
        <text>L-seryl-[protein] + ATP = O-phospho-L-seryl-[protein] + ADP + H(+)</text>
        <dbReference type="Rhea" id="RHEA:17989"/>
        <dbReference type="Rhea" id="RHEA-COMP:9863"/>
        <dbReference type="Rhea" id="RHEA-COMP:11604"/>
        <dbReference type="ChEBI" id="CHEBI:15378"/>
        <dbReference type="ChEBI" id="CHEBI:29999"/>
        <dbReference type="ChEBI" id="CHEBI:30616"/>
        <dbReference type="ChEBI" id="CHEBI:83421"/>
        <dbReference type="ChEBI" id="CHEBI:456216"/>
        <dbReference type="EC" id="2.7.11.1"/>
    </reaction>
</comment>
<comment type="catalytic activity">
    <reaction evidence="19">
        <text>L-threonyl-[protein] + ATP = O-phospho-L-threonyl-[protein] + ADP + H(+)</text>
        <dbReference type="Rhea" id="RHEA:46608"/>
        <dbReference type="Rhea" id="RHEA-COMP:11060"/>
        <dbReference type="Rhea" id="RHEA-COMP:11605"/>
        <dbReference type="ChEBI" id="CHEBI:15378"/>
        <dbReference type="ChEBI" id="CHEBI:30013"/>
        <dbReference type="ChEBI" id="CHEBI:30616"/>
        <dbReference type="ChEBI" id="CHEBI:61977"/>
        <dbReference type="ChEBI" id="CHEBI:456216"/>
        <dbReference type="EC" id="2.7.11.1"/>
    </reaction>
</comment>
<sequence>MKSNLTNIPDPGGRYQLGDVFGFGVYGKVFSANDTQASDKKVAIKLQKSGPETEKFIEEEYKILRDLSAHANIVDFYGVFRRSEEIWFILEPCEGGPVVDLVNALLAKNRRMAEEHIAYVIKETVKAVVHLHENNVIHRDIRGSNILLTKEGEVKLCDFGLSKRRRSQEEKLSDCVGSPCWIAPEVVIAENNGDGGYDSRADVWSIGITVIELGDGKPPLQDMHPTRALFQIATNPPPTVSKLSNWSENYHDFINECLVKNYDHRPYSIELIEHPFLQQVPENNHHLSLELKSLVFDVGLTYPTKRKPERSVNGKLLKKGIDDSMEPMYEEDLAALPTINEREVLDLLQKRFDLGQCYSFIGDILLSLNPNEKKKMFGKEFHQRYQSKSRSDNAPHIYAIGDTAYKNALHHSIPQQIVFSGETGSGKTTNYLHLIDHLFFLGEKTSISSSRIKNAVKLAHSLIHASTPSNVYSTRGVFKSKISYGNTGKLSGASFTVHCLEKSRVSSIDSKQGNFHILFYLYDGMVAASTYEKYKLNPNRTYRYLRTSEHSDLPQPKNDIDSNINKYILLCSYLDELEFTMEQIITIHSIIAAILNLGEARFEEADNSKAVLQNKEVTDNFAELLDIDSKKISWALTNYCLLDEGNVIRRRNSCEEAREARDVLANTLYARFVDYILSIINNKLAFGKAIFGDRYSIRILDYPGFECFKNNGFSQLLVNSLNEQLHYHFLQRVFAWELQDNQNENVEYTPITYYNNKDALNELMGKPEGLFSIVDDASKKGHGSRYIIENLNSVEKKKVLATQTNKFAVAHFTGKVTYNVRDMSEKNRDYLSPEIIETMRSSKNPIVSMLFSNKLDRTGNLIVPSEEIRKSKYRYSPKISIDKQYSQIKKMRTESTVFRALCLDLLKELSIGIGLGGTHFVKCIRTDLKGVPGNFHSELIKQQIRAMAVVESAKTRQQGYPQRISFSEFLRRYKFLAFDFDENVEITRDNCRLLMVRLKMEHWALGKSKVFLKYYNEEYLSRLYETEVKKIIKIQSILRGFLVKCRMAKEIKMEQRECIEEINKRRRSSALTEEEAAVLIQKAYRNNFKRKENINPYQKLEEDDLNFIKPFAGKWRTKSVFSVLMLYRSIKSQDFFNLAQQVHLYNMDAFHNSQKTTDINLEDIDSKATVPSWLGSTKIFMLKQQFRLEDIPFYDTSNMCDVLTNVGSYSEREEPWDTPYIWRKSKSTTKEDESEDEQDLRETLTNITYNRDPNDEMTILPSPVESEDDTKETKQTVNQALKLSRSPSVMKHSPKRKFTEECSVKIDKPFSGNLRKVDDRKNKMEQDLLKNSAPANKDFDYIKPSPVVVKPKYSVDPVAELRSIARRDQSSSEDDPPFNFQAMLRKTNFQRESVKKTVQNIRRFSLKKSQYEEDSKMMNGDVEDEPILTKPVCLELFPGLIMEGLEIEL</sequence>
<evidence type="ECO:0000256" key="15">
    <source>
        <dbReference type="ARBA" id="ARBA00023203"/>
    </source>
</evidence>
<dbReference type="Gene3D" id="6.20.240.20">
    <property type="match status" value="1"/>
</dbReference>
<keyword evidence="11" id="KW-0418">Kinase</keyword>
<dbReference type="InterPro" id="IPR020635">
    <property type="entry name" value="Tyr_kinase_cat_dom"/>
</dbReference>
<dbReference type="SMART" id="SM00219">
    <property type="entry name" value="TyrKc"/>
    <property type="match status" value="1"/>
</dbReference>
<dbReference type="SUPFAM" id="SSF56112">
    <property type="entry name" value="Protein kinase-like (PK-like)"/>
    <property type="match status" value="1"/>
</dbReference>
<feature type="binding site" evidence="21">
    <location>
        <begin position="421"/>
        <end position="428"/>
    </location>
    <ligand>
        <name>ATP</name>
        <dbReference type="ChEBI" id="CHEBI:30616"/>
    </ligand>
</feature>
<evidence type="ECO:0000313" key="24">
    <source>
        <dbReference type="EMBL" id="CAH1176110.1"/>
    </source>
</evidence>
<evidence type="ECO:0000256" key="12">
    <source>
        <dbReference type="ARBA" id="ARBA00022840"/>
    </source>
</evidence>
<evidence type="ECO:0000256" key="16">
    <source>
        <dbReference type="ARBA" id="ARBA00023212"/>
    </source>
</evidence>
<reference evidence="24" key="1">
    <citation type="submission" date="2022-01" db="EMBL/GenBank/DDBJ databases">
        <authorList>
            <person name="King R."/>
        </authorList>
    </citation>
    <scope>NUCLEOTIDE SEQUENCE</scope>
</reference>
<dbReference type="Gene3D" id="1.10.510.10">
    <property type="entry name" value="Transferase(Phosphotransferase) domain 1"/>
    <property type="match status" value="1"/>
</dbReference>